<dbReference type="Proteomes" id="UP001143856">
    <property type="component" value="Unassembled WGS sequence"/>
</dbReference>
<evidence type="ECO:0000313" key="1">
    <source>
        <dbReference type="EMBL" id="KAJ2997856.1"/>
    </source>
</evidence>
<proteinExistence type="predicted"/>
<name>A0ACC1PP11_9PEZI</name>
<evidence type="ECO:0000313" key="2">
    <source>
        <dbReference type="Proteomes" id="UP001143856"/>
    </source>
</evidence>
<gene>
    <name evidence="1" type="ORF">NUW58_g515</name>
</gene>
<reference evidence="1" key="1">
    <citation type="submission" date="2022-10" db="EMBL/GenBank/DDBJ databases">
        <title>Genome Sequence of Xylaria curta.</title>
        <authorList>
            <person name="Buettner E."/>
        </authorList>
    </citation>
    <scope>NUCLEOTIDE SEQUENCE</scope>
    <source>
        <strain evidence="1">Babe10</strain>
    </source>
</reference>
<comment type="caution">
    <text evidence="1">The sequence shown here is derived from an EMBL/GenBank/DDBJ whole genome shotgun (WGS) entry which is preliminary data.</text>
</comment>
<sequence>MSLAVDSVEKLFESMADPEGSDHPDSADSAFRLSKALGEFVKDPPSPDPDYRYLLDHAQKALSGKAVSVACYFRQQLAQLAVQQPVQRKDKSCKARQLKYHRWLALGMKSERYPFPTRKPPGPPSTTRIVVLDNPTSCAACGKTGANMRCPNCTFQDERHVVLKTAYCNKKCHKDHCDTHKPVCEGRIVLYRAATLLEYIFMAIEDATYAYPLEKVYEQNGMIYLVGDNWVRAGMTGRPVFAPLPKHLVDSEDMYHALLLWGQSKELTLSLYHLIKYLFKSVCKSVDQAFVSPRNVIRPVCQLSLERALNISLYRHPVLKITLPSDEKYVVDLTGAQFGWKETLAPWATWVKLRTSNTAKEPFKPATGNLRSFVDSHVIESYQQEVRETVVKAIITELDVIVQSTPSPHSFGKVLKAHAKDYKKKEYEITAMVRQVIHKLVNNELHKNYYRLWLGAGPLYGIQIAQGNYEALKNIWMSVNEYDRIKQTGADMKKIWVDRLDGEYKQENPKEGD</sequence>
<accession>A0ACC1PP11</accession>
<dbReference type="EMBL" id="JAPDGR010000044">
    <property type="protein sequence ID" value="KAJ2997856.1"/>
    <property type="molecule type" value="Genomic_DNA"/>
</dbReference>
<keyword evidence="2" id="KW-1185">Reference proteome</keyword>
<organism evidence="1 2">
    <name type="scientific">Xylaria curta</name>
    <dbReference type="NCBI Taxonomy" id="42375"/>
    <lineage>
        <taxon>Eukaryota</taxon>
        <taxon>Fungi</taxon>
        <taxon>Dikarya</taxon>
        <taxon>Ascomycota</taxon>
        <taxon>Pezizomycotina</taxon>
        <taxon>Sordariomycetes</taxon>
        <taxon>Xylariomycetidae</taxon>
        <taxon>Xylariales</taxon>
        <taxon>Xylariaceae</taxon>
        <taxon>Xylaria</taxon>
    </lineage>
</organism>
<protein>
    <submittedName>
        <fullName evidence="1">Uncharacterized protein</fullName>
    </submittedName>
</protein>